<proteinExistence type="inferred from homology"/>
<reference evidence="5" key="1">
    <citation type="journal article" date="2020" name="bioRxiv">
        <title>Comparative genomics of Chlamydomonas.</title>
        <authorList>
            <person name="Craig R.J."/>
            <person name="Hasan A.R."/>
            <person name="Ness R.W."/>
            <person name="Keightley P.D."/>
        </authorList>
    </citation>
    <scope>NUCLEOTIDE SEQUENCE</scope>
    <source>
        <strain evidence="5">CCAP 11/70</strain>
    </source>
</reference>
<organism evidence="5 6">
    <name type="scientific">Edaphochlamys debaryana</name>
    <dbReference type="NCBI Taxonomy" id="47281"/>
    <lineage>
        <taxon>Eukaryota</taxon>
        <taxon>Viridiplantae</taxon>
        <taxon>Chlorophyta</taxon>
        <taxon>core chlorophytes</taxon>
        <taxon>Chlorophyceae</taxon>
        <taxon>CS clade</taxon>
        <taxon>Chlamydomonadales</taxon>
        <taxon>Chlamydomonadales incertae sedis</taxon>
        <taxon>Edaphochlamys</taxon>
    </lineage>
</organism>
<comment type="caution">
    <text evidence="5">The sequence shown here is derived from an EMBL/GenBank/DDBJ whole genome shotgun (WGS) entry which is preliminary data.</text>
</comment>
<gene>
    <name evidence="5" type="ORF">HYH03_005483</name>
</gene>
<accession>A0A836C2G5</accession>
<dbReference type="Pfam" id="PF01734">
    <property type="entry name" value="Patatin"/>
    <property type="match status" value="1"/>
</dbReference>
<evidence type="ECO:0000313" key="6">
    <source>
        <dbReference type="Proteomes" id="UP000612055"/>
    </source>
</evidence>
<feature type="active site" description="Proton acceptor" evidence="2">
    <location>
        <position position="163"/>
    </location>
</feature>
<evidence type="ECO:0000256" key="2">
    <source>
        <dbReference type="PROSITE-ProRule" id="PRU01161"/>
    </source>
</evidence>
<dbReference type="GO" id="GO:0005811">
    <property type="term" value="C:lipid droplet"/>
    <property type="evidence" value="ECO:0007669"/>
    <property type="project" value="TreeGrafter"/>
</dbReference>
<keyword evidence="1 2" id="KW-0443">Lipid metabolism</keyword>
<feature type="short sequence motif" description="DGA/G" evidence="2">
    <location>
        <begin position="163"/>
        <end position="165"/>
    </location>
</feature>
<dbReference type="GO" id="GO:0019433">
    <property type="term" value="P:triglyceride catabolic process"/>
    <property type="evidence" value="ECO:0007669"/>
    <property type="project" value="TreeGrafter"/>
</dbReference>
<comment type="function">
    <text evidence="3">Lipolytic acyl hydrolase (LAH).</text>
</comment>
<dbReference type="GO" id="GO:0005737">
    <property type="term" value="C:cytoplasm"/>
    <property type="evidence" value="ECO:0007669"/>
    <property type="project" value="TreeGrafter"/>
</dbReference>
<name>A0A836C2G5_9CHLO</name>
<dbReference type="GO" id="GO:0004806">
    <property type="term" value="F:triacylglycerol lipase activity"/>
    <property type="evidence" value="ECO:0007669"/>
    <property type="project" value="TreeGrafter"/>
</dbReference>
<dbReference type="EMBL" id="JAEHOE010000018">
    <property type="protein sequence ID" value="KAG2496663.1"/>
    <property type="molecule type" value="Genomic_DNA"/>
</dbReference>
<dbReference type="GO" id="GO:0055088">
    <property type="term" value="P:lipid homeostasis"/>
    <property type="evidence" value="ECO:0007669"/>
    <property type="project" value="TreeGrafter"/>
</dbReference>
<keyword evidence="2 3" id="KW-0442">Lipid degradation</keyword>
<dbReference type="PROSITE" id="PS51635">
    <property type="entry name" value="PNPLA"/>
    <property type="match status" value="1"/>
</dbReference>
<evidence type="ECO:0000256" key="3">
    <source>
        <dbReference type="RuleBase" id="RU361262"/>
    </source>
</evidence>
<dbReference type="Proteomes" id="UP000612055">
    <property type="component" value="Unassembled WGS sequence"/>
</dbReference>
<dbReference type="InterPro" id="IPR002641">
    <property type="entry name" value="PNPLA_dom"/>
</dbReference>
<dbReference type="AlphaFoldDB" id="A0A836C2G5"/>
<sequence>MQSEDVSSDVGFGFSAGGLLFPYFLGVVSQLQAMGVLRHEVPVAGASAGSIIAVCAKSGLSEEQLFEALLDLAADCRQGGTRARLRHVLHRVLDSVLPADIHERCEGRAFLAVTNVWPRPQSELVSSFSSRDDLIDTVLTSCHIPYWFDGSLVRPYRNSIAFDGGITNFIPATPTDICHRVCCFPSANLSSFSIDLSPDTFDSDFPYDMRTLLSWAFEPAPDAMLAALLERGKRDARAWALANVPSSQLVMAA</sequence>
<dbReference type="Gene3D" id="3.40.1090.10">
    <property type="entry name" value="Cytosolic phospholipase A2 catalytic domain"/>
    <property type="match status" value="1"/>
</dbReference>
<dbReference type="PANTHER" id="PTHR12406:SF7">
    <property type="entry name" value="PATATIN-LIKE PHOSPHOLIPASE DOMAIN-CONTAINING PROTEIN 4"/>
    <property type="match status" value="1"/>
</dbReference>
<feature type="active site" description="Nucleophile" evidence="2">
    <location>
        <position position="47"/>
    </location>
</feature>
<comment type="similarity">
    <text evidence="3">Belongs to the patatin family.</text>
</comment>
<feature type="domain" description="PNPLA" evidence="4">
    <location>
        <begin position="12"/>
        <end position="176"/>
    </location>
</feature>
<dbReference type="EC" id="3.1.1.-" evidence="3"/>
<dbReference type="GO" id="GO:0016020">
    <property type="term" value="C:membrane"/>
    <property type="evidence" value="ECO:0007669"/>
    <property type="project" value="TreeGrafter"/>
</dbReference>
<keyword evidence="2 3" id="KW-0378">Hydrolase</keyword>
<dbReference type="OrthoDB" id="197155at2759"/>
<evidence type="ECO:0000256" key="1">
    <source>
        <dbReference type="ARBA" id="ARBA00023098"/>
    </source>
</evidence>
<dbReference type="CDD" id="cd07224">
    <property type="entry name" value="Pat_like"/>
    <property type="match status" value="1"/>
</dbReference>
<dbReference type="InterPro" id="IPR016035">
    <property type="entry name" value="Acyl_Trfase/lysoPLipase"/>
</dbReference>
<protein>
    <recommendedName>
        <fullName evidence="3">Patatin</fullName>
        <ecNumber evidence="3">3.1.1.-</ecNumber>
    </recommendedName>
</protein>
<dbReference type="PANTHER" id="PTHR12406">
    <property type="entry name" value="CALCIUM-INDEPENDENT PHOSPHOLIPASE A2 IPLA2 -RELATED"/>
    <property type="match status" value="1"/>
</dbReference>
<comment type="domain">
    <text evidence="3">The nitrogen atoms of the two glycine residues in the GGXR motif define the oxyanion hole, and stabilize the oxyanion that forms during the nucleophilic attack by the catalytic serine during substrate cleavage.</text>
</comment>
<dbReference type="InterPro" id="IPR033562">
    <property type="entry name" value="PLPL"/>
</dbReference>
<keyword evidence="6" id="KW-1185">Reference proteome</keyword>
<evidence type="ECO:0000259" key="4">
    <source>
        <dbReference type="PROSITE" id="PS51635"/>
    </source>
</evidence>
<evidence type="ECO:0000313" key="5">
    <source>
        <dbReference type="EMBL" id="KAG2496663.1"/>
    </source>
</evidence>
<comment type="caution">
    <text evidence="2">Lacks conserved residue(s) required for the propagation of feature annotation.</text>
</comment>
<feature type="short sequence motif" description="GXSXG" evidence="2">
    <location>
        <begin position="45"/>
        <end position="49"/>
    </location>
</feature>
<dbReference type="SUPFAM" id="SSF52151">
    <property type="entry name" value="FabD/lysophospholipase-like"/>
    <property type="match status" value="1"/>
</dbReference>